<name>A0A849VKV2_9HYPH</name>
<dbReference type="EMBL" id="JABUMX010000001">
    <property type="protein sequence ID" value="NTS30392.1"/>
    <property type="molecule type" value="Genomic_DNA"/>
</dbReference>
<evidence type="ECO:0008006" key="3">
    <source>
        <dbReference type="Google" id="ProtNLM"/>
    </source>
</evidence>
<proteinExistence type="predicted"/>
<gene>
    <name evidence="1" type="ORF">HQ945_03920</name>
</gene>
<dbReference type="RefSeq" id="WP_113281807.1">
    <property type="nucleotide sequence ID" value="NZ_JABUMX010000001.1"/>
</dbReference>
<accession>A0A849VKV2</accession>
<evidence type="ECO:0000313" key="2">
    <source>
        <dbReference type="Proteomes" id="UP000550508"/>
    </source>
</evidence>
<reference evidence="1 2" key="1">
    <citation type="submission" date="2020-05" db="EMBL/GenBank/DDBJ databases">
        <authorList>
            <person name="Kim M.K."/>
        </authorList>
    </citation>
    <scope>NUCLEOTIDE SEQUENCE [LARGE SCALE GENOMIC DNA]</scope>
    <source>
        <strain evidence="1 2">BT25</strain>
    </source>
</reference>
<dbReference type="AlphaFoldDB" id="A0A849VKV2"/>
<evidence type="ECO:0000313" key="1">
    <source>
        <dbReference type="EMBL" id="NTS30392.1"/>
    </source>
</evidence>
<protein>
    <recommendedName>
        <fullName evidence="3">Polyketide cyclase</fullName>
    </recommendedName>
</protein>
<sequence>MNEAPSRSEPQLEFSFEFEADPDKVWKAISVEAFRKRWLPDQNVLEVLHETQREQLELLIEETEPPHHQGIVTFSVRANGRGGTIFGIVHRRTIARVAANDAVPRMLLAA</sequence>
<dbReference type="SUPFAM" id="SSF55961">
    <property type="entry name" value="Bet v1-like"/>
    <property type="match status" value="1"/>
</dbReference>
<dbReference type="InterPro" id="IPR023393">
    <property type="entry name" value="START-like_dom_sf"/>
</dbReference>
<organism evidence="1 2">
    <name type="scientific">Phyllobacterium pellucidum</name>
    <dbReference type="NCBI Taxonomy" id="2740464"/>
    <lineage>
        <taxon>Bacteria</taxon>
        <taxon>Pseudomonadati</taxon>
        <taxon>Pseudomonadota</taxon>
        <taxon>Alphaproteobacteria</taxon>
        <taxon>Hyphomicrobiales</taxon>
        <taxon>Phyllobacteriaceae</taxon>
        <taxon>Phyllobacterium</taxon>
    </lineage>
</organism>
<dbReference type="Gene3D" id="3.30.530.20">
    <property type="match status" value="1"/>
</dbReference>
<dbReference type="Proteomes" id="UP000550508">
    <property type="component" value="Unassembled WGS sequence"/>
</dbReference>
<keyword evidence="2" id="KW-1185">Reference proteome</keyword>
<comment type="caution">
    <text evidence="1">The sequence shown here is derived from an EMBL/GenBank/DDBJ whole genome shotgun (WGS) entry which is preliminary data.</text>
</comment>